<feature type="compositionally biased region" description="Acidic residues" evidence="1">
    <location>
        <begin position="42"/>
        <end position="55"/>
    </location>
</feature>
<keyword evidence="2" id="KW-0472">Membrane</keyword>
<dbReference type="Proteomes" id="UP000317171">
    <property type="component" value="Chromosome"/>
</dbReference>
<feature type="transmembrane region" description="Helical" evidence="2">
    <location>
        <begin position="86"/>
        <end position="107"/>
    </location>
</feature>
<dbReference type="PANTHER" id="PTHR30093:SF2">
    <property type="entry name" value="TYPE II SECRETION SYSTEM PROTEIN H"/>
    <property type="match status" value="1"/>
</dbReference>
<evidence type="ECO:0000259" key="3">
    <source>
        <dbReference type="Pfam" id="PF07596"/>
    </source>
</evidence>
<keyword evidence="2" id="KW-1133">Transmembrane helix</keyword>
<dbReference type="OrthoDB" id="285651at2"/>
<proteinExistence type="predicted"/>
<evidence type="ECO:0000313" key="5">
    <source>
        <dbReference type="Proteomes" id="UP000317171"/>
    </source>
</evidence>
<feature type="domain" description="DUF1559" evidence="3">
    <location>
        <begin position="141"/>
        <end position="217"/>
    </location>
</feature>
<dbReference type="KEGG" id="gaz:Pan241w_00250"/>
<evidence type="ECO:0000256" key="2">
    <source>
        <dbReference type="SAM" id="Phobius"/>
    </source>
</evidence>
<gene>
    <name evidence="4" type="ORF">Pan241w_00250</name>
</gene>
<dbReference type="PANTHER" id="PTHR30093">
    <property type="entry name" value="GENERAL SECRETION PATHWAY PROTEIN G"/>
    <property type="match status" value="1"/>
</dbReference>
<dbReference type="Pfam" id="PF07596">
    <property type="entry name" value="SBP_bac_10"/>
    <property type="match status" value="1"/>
</dbReference>
<dbReference type="AlphaFoldDB" id="A0A517R7Y3"/>
<organism evidence="4 5">
    <name type="scientific">Gimesia alba</name>
    <dbReference type="NCBI Taxonomy" id="2527973"/>
    <lineage>
        <taxon>Bacteria</taxon>
        <taxon>Pseudomonadati</taxon>
        <taxon>Planctomycetota</taxon>
        <taxon>Planctomycetia</taxon>
        <taxon>Planctomycetales</taxon>
        <taxon>Planctomycetaceae</taxon>
        <taxon>Gimesia</taxon>
    </lineage>
</organism>
<keyword evidence="2" id="KW-0812">Transmembrane</keyword>
<accession>A0A517R7Y3</accession>
<dbReference type="RefSeq" id="WP_145209142.1">
    <property type="nucleotide sequence ID" value="NZ_CP036269.1"/>
</dbReference>
<feature type="compositionally biased region" description="Basic residues" evidence="1">
    <location>
        <begin position="59"/>
        <end position="79"/>
    </location>
</feature>
<dbReference type="Gene3D" id="2.20.28.160">
    <property type="match status" value="1"/>
</dbReference>
<reference evidence="4 5" key="1">
    <citation type="submission" date="2019-02" db="EMBL/GenBank/DDBJ databases">
        <title>Deep-cultivation of Planctomycetes and their phenomic and genomic characterization uncovers novel biology.</title>
        <authorList>
            <person name="Wiegand S."/>
            <person name="Jogler M."/>
            <person name="Boedeker C."/>
            <person name="Pinto D."/>
            <person name="Vollmers J."/>
            <person name="Rivas-Marin E."/>
            <person name="Kohn T."/>
            <person name="Peeters S.H."/>
            <person name="Heuer A."/>
            <person name="Rast P."/>
            <person name="Oberbeckmann S."/>
            <person name="Bunk B."/>
            <person name="Jeske O."/>
            <person name="Meyerdierks A."/>
            <person name="Storesund J.E."/>
            <person name="Kallscheuer N."/>
            <person name="Luecker S."/>
            <person name="Lage O.M."/>
            <person name="Pohl T."/>
            <person name="Merkel B.J."/>
            <person name="Hornburger P."/>
            <person name="Mueller R.-W."/>
            <person name="Bruemmer F."/>
            <person name="Labrenz M."/>
            <person name="Spormann A.M."/>
            <person name="Op den Camp H."/>
            <person name="Overmann J."/>
            <person name="Amann R."/>
            <person name="Jetten M.S.M."/>
            <person name="Mascher T."/>
            <person name="Medema M.H."/>
            <person name="Devos D.P."/>
            <person name="Kaster A.-K."/>
            <person name="Ovreas L."/>
            <person name="Rohde M."/>
            <person name="Galperin M.Y."/>
            <person name="Jogler C."/>
        </authorList>
    </citation>
    <scope>NUCLEOTIDE SEQUENCE [LARGE SCALE GENOMIC DNA]</scope>
    <source>
        <strain evidence="4 5">Pan241w</strain>
    </source>
</reference>
<sequence>MSIKFQCKKCGKNYKVSDDKAGKKIKCRECAAPVKIPELEVDDFNEDWEEEDEDTPPPPRRRAKSVSKKKSKSKARKKSSSGSNQGLLIVGCVVGVMIMGGVGYFLFSSGKPGGGLAKSIADKVDSVTNSTGQAETVSDVENMKKIGRAFHDFHDSFTRFPPADAHLVDGKPLLSWRVHMLPFLGQAELYKEFNLQEPWDSPQNKALLEKMPAVFKCEGVSQPGSTSIMTFSGDGTPFKGGQGPRLRKFTDGSSNTILVVLAGPDKAVPWTQPIDIPLNASNPISALGQAPRGAFLCTMADGSLKKISVGISPQILKNAIQMDDGNPSPL</sequence>
<keyword evidence="5" id="KW-1185">Reference proteome</keyword>
<evidence type="ECO:0000313" key="4">
    <source>
        <dbReference type="EMBL" id="QDT39972.1"/>
    </source>
</evidence>
<feature type="region of interest" description="Disordered" evidence="1">
    <location>
        <begin position="42"/>
        <end position="83"/>
    </location>
</feature>
<dbReference type="InterPro" id="IPR011453">
    <property type="entry name" value="DUF1559"/>
</dbReference>
<protein>
    <recommendedName>
        <fullName evidence="3">DUF1559 domain-containing protein</fullName>
    </recommendedName>
</protein>
<evidence type="ECO:0000256" key="1">
    <source>
        <dbReference type="SAM" id="MobiDB-lite"/>
    </source>
</evidence>
<name>A0A517R7Y3_9PLAN</name>
<dbReference type="EMBL" id="CP036269">
    <property type="protein sequence ID" value="QDT39972.1"/>
    <property type="molecule type" value="Genomic_DNA"/>
</dbReference>